<keyword evidence="3" id="KW-0408">Iron</keyword>
<dbReference type="InterPro" id="IPR000971">
    <property type="entry name" value="Globin"/>
</dbReference>
<evidence type="ECO:0000313" key="7">
    <source>
        <dbReference type="EMBL" id="KAL0852513.1"/>
    </source>
</evidence>
<protein>
    <recommendedName>
        <fullName evidence="6">Globin domain-containing protein</fullName>
    </recommendedName>
</protein>
<comment type="similarity">
    <text evidence="4">Belongs to the globin family.</text>
</comment>
<organism evidence="7 8">
    <name type="scientific">Loxostege sticticalis</name>
    <name type="common">Beet webworm moth</name>
    <dbReference type="NCBI Taxonomy" id="481309"/>
    <lineage>
        <taxon>Eukaryota</taxon>
        <taxon>Metazoa</taxon>
        <taxon>Ecdysozoa</taxon>
        <taxon>Arthropoda</taxon>
        <taxon>Hexapoda</taxon>
        <taxon>Insecta</taxon>
        <taxon>Pterygota</taxon>
        <taxon>Neoptera</taxon>
        <taxon>Endopterygota</taxon>
        <taxon>Lepidoptera</taxon>
        <taxon>Glossata</taxon>
        <taxon>Ditrysia</taxon>
        <taxon>Pyraloidea</taxon>
        <taxon>Crambidae</taxon>
        <taxon>Pyraustinae</taxon>
        <taxon>Loxostege</taxon>
    </lineage>
</organism>
<dbReference type="Proteomes" id="UP001549920">
    <property type="component" value="Unassembled WGS sequence"/>
</dbReference>
<evidence type="ECO:0000256" key="1">
    <source>
        <dbReference type="ARBA" id="ARBA00022617"/>
    </source>
</evidence>
<evidence type="ECO:0000256" key="5">
    <source>
        <dbReference type="SAM" id="MobiDB-lite"/>
    </source>
</evidence>
<keyword evidence="1 4" id="KW-0349">Heme</keyword>
<feature type="region of interest" description="Disordered" evidence="5">
    <location>
        <begin position="1"/>
        <end position="31"/>
    </location>
</feature>
<dbReference type="EMBL" id="JBEUOH010000081">
    <property type="protein sequence ID" value="KAL0852513.1"/>
    <property type="molecule type" value="Genomic_DNA"/>
</dbReference>
<name>A0ABR3GYB9_LOXSC</name>
<evidence type="ECO:0000256" key="2">
    <source>
        <dbReference type="ARBA" id="ARBA00022723"/>
    </source>
</evidence>
<reference evidence="7 8" key="1">
    <citation type="submission" date="2024-06" db="EMBL/GenBank/DDBJ databases">
        <title>A chromosome-level genome assembly of beet webworm, Loxostege sticticalis.</title>
        <authorList>
            <person name="Zhang Y."/>
        </authorList>
    </citation>
    <scope>NUCLEOTIDE SEQUENCE [LARGE SCALE GENOMIC DNA]</scope>
    <source>
        <strain evidence="7">AQ026</strain>
        <tissue evidence="7">Whole body</tissue>
    </source>
</reference>
<comment type="caution">
    <text evidence="7">The sequence shown here is derived from an EMBL/GenBank/DDBJ whole genome shotgun (WGS) entry which is preliminary data.</text>
</comment>
<keyword evidence="8" id="KW-1185">Reference proteome</keyword>
<feature type="domain" description="Globin" evidence="6">
    <location>
        <begin position="90"/>
        <end position="135"/>
    </location>
</feature>
<keyword evidence="2" id="KW-0479">Metal-binding</keyword>
<evidence type="ECO:0000313" key="8">
    <source>
        <dbReference type="Proteomes" id="UP001549920"/>
    </source>
</evidence>
<evidence type="ECO:0000259" key="6">
    <source>
        <dbReference type="Pfam" id="PF00042"/>
    </source>
</evidence>
<dbReference type="PANTHER" id="PTHR46458:SF5">
    <property type="entry name" value="GLOBIN FAMILY PROFILE DOMAIN-CONTAINING PROTEIN"/>
    <property type="match status" value="1"/>
</dbReference>
<sequence>MGCELSKLSSSSMQNRGRDSPPPPAATDPRLPLTAKQRYTVIASWRAVSRAMEATGIYMFVKRTPSFSKCSRSFKISKLRSNRLRVWSSRKHAIKVMKTLDEGIKGLDDMDVFLTYLHEVGASHTKIPSFNRQYFWRKRTDAKTDAELQKMQMQIHNLTKVINDFMAQKRVEKDSGIVYGNG</sequence>
<dbReference type="PANTHER" id="PTHR46458">
    <property type="entry name" value="BLR2807 PROTEIN"/>
    <property type="match status" value="1"/>
</dbReference>
<dbReference type="Pfam" id="PF00042">
    <property type="entry name" value="Globin"/>
    <property type="match status" value="1"/>
</dbReference>
<dbReference type="InterPro" id="IPR009050">
    <property type="entry name" value="Globin-like_sf"/>
</dbReference>
<dbReference type="Gene3D" id="1.10.490.10">
    <property type="entry name" value="Globins"/>
    <property type="match status" value="1"/>
</dbReference>
<keyword evidence="4" id="KW-0813">Transport</keyword>
<dbReference type="SUPFAM" id="SSF46458">
    <property type="entry name" value="Globin-like"/>
    <property type="match status" value="1"/>
</dbReference>
<keyword evidence="4" id="KW-0561">Oxygen transport</keyword>
<proteinExistence type="inferred from homology"/>
<evidence type="ECO:0000256" key="4">
    <source>
        <dbReference type="RuleBase" id="RU000356"/>
    </source>
</evidence>
<evidence type="ECO:0000256" key="3">
    <source>
        <dbReference type="ARBA" id="ARBA00023004"/>
    </source>
</evidence>
<gene>
    <name evidence="7" type="ORF">ABMA27_017040</name>
</gene>
<dbReference type="InterPro" id="IPR012292">
    <property type="entry name" value="Globin/Proto"/>
</dbReference>
<dbReference type="InterPro" id="IPR050532">
    <property type="entry name" value="Globin-like_OT"/>
</dbReference>
<accession>A0ABR3GYB9</accession>